<dbReference type="GO" id="GO:0016787">
    <property type="term" value="F:hydrolase activity"/>
    <property type="evidence" value="ECO:0007669"/>
    <property type="project" value="UniProtKB-KW"/>
</dbReference>
<keyword evidence="1 4" id="KW-0378">Hydrolase</keyword>
<proteinExistence type="predicted"/>
<dbReference type="Pfam" id="PF12697">
    <property type="entry name" value="Abhydrolase_6"/>
    <property type="match status" value="1"/>
</dbReference>
<feature type="domain" description="AB hydrolase-1" evidence="3">
    <location>
        <begin position="51"/>
        <end position="278"/>
    </location>
</feature>
<feature type="chain" id="PRO_5026649806" description="AB hydrolase-1 domain-containing protein" evidence="2">
    <location>
        <begin position="24"/>
        <end position="291"/>
    </location>
</feature>
<dbReference type="PANTHER" id="PTHR43798">
    <property type="entry name" value="MONOACYLGLYCEROL LIPASE"/>
    <property type="match status" value="1"/>
</dbReference>
<dbReference type="Gene3D" id="3.40.50.1820">
    <property type="entry name" value="alpha/beta hydrolase"/>
    <property type="match status" value="1"/>
</dbReference>
<feature type="signal peptide" evidence="2">
    <location>
        <begin position="1"/>
        <end position="23"/>
    </location>
</feature>
<dbReference type="Proteomes" id="UP000464178">
    <property type="component" value="Chromosome"/>
</dbReference>
<keyword evidence="5" id="KW-1185">Reference proteome</keyword>
<keyword evidence="2" id="KW-0732">Signal</keyword>
<organism evidence="4 5">
    <name type="scientific">Gemmata massiliana</name>
    <dbReference type="NCBI Taxonomy" id="1210884"/>
    <lineage>
        <taxon>Bacteria</taxon>
        <taxon>Pseudomonadati</taxon>
        <taxon>Planctomycetota</taxon>
        <taxon>Planctomycetia</taxon>
        <taxon>Gemmatales</taxon>
        <taxon>Gemmataceae</taxon>
        <taxon>Gemmata</taxon>
    </lineage>
</organism>
<name>A0A6P2DDK2_9BACT</name>
<dbReference type="SUPFAM" id="SSF53474">
    <property type="entry name" value="alpha/beta-Hydrolases"/>
    <property type="match status" value="1"/>
</dbReference>
<reference evidence="4 5" key="1">
    <citation type="submission" date="2019-05" db="EMBL/GenBank/DDBJ databases">
        <authorList>
            <consortium name="Science for Life Laboratories"/>
        </authorList>
    </citation>
    <scope>NUCLEOTIDE SEQUENCE [LARGE SCALE GENOMIC DNA]</scope>
    <source>
        <strain evidence="4">Soil9</strain>
    </source>
</reference>
<dbReference type="InterPro" id="IPR029058">
    <property type="entry name" value="AB_hydrolase_fold"/>
</dbReference>
<protein>
    <recommendedName>
        <fullName evidence="3">AB hydrolase-1 domain-containing protein</fullName>
    </recommendedName>
</protein>
<dbReference type="GO" id="GO:0016020">
    <property type="term" value="C:membrane"/>
    <property type="evidence" value="ECO:0007669"/>
    <property type="project" value="TreeGrafter"/>
</dbReference>
<dbReference type="InterPro" id="IPR000073">
    <property type="entry name" value="AB_hydrolase_1"/>
</dbReference>
<evidence type="ECO:0000259" key="3">
    <source>
        <dbReference type="Pfam" id="PF12697"/>
    </source>
</evidence>
<sequence>MNLRFIGVASSIASLFLASTAIGDEPVKKTVKASDGLSIACDVRGKGDTTLVFLHGWGGDREYWKNQADAFAAEYEVVTVDQAGHGASGKDRKAWTVDALAGDVESVVKDLGLKRVILVGHSMGGPVSLLAAKRLPGTVVAVVGVDTLQDAELKRPEELIKSLTTGLEKDFKGMVGGMFGAMLAEKSDAKLKDWLGDKAASREPAIAIALMKDLFSLDQKKVFKDAGVPVRCINSAGGYQFFTPTAVETNKKYADFDAVTISDVGHYPMLEKPKEFNEKLQEVLKGLAAKK</sequence>
<dbReference type="InterPro" id="IPR050266">
    <property type="entry name" value="AB_hydrolase_sf"/>
</dbReference>
<evidence type="ECO:0000313" key="4">
    <source>
        <dbReference type="EMBL" id="VTR97492.1"/>
    </source>
</evidence>
<evidence type="ECO:0000313" key="5">
    <source>
        <dbReference type="Proteomes" id="UP000464178"/>
    </source>
</evidence>
<dbReference type="RefSeq" id="WP_162671230.1">
    <property type="nucleotide sequence ID" value="NZ_LR593886.1"/>
</dbReference>
<dbReference type="AlphaFoldDB" id="A0A6P2DDK2"/>
<dbReference type="EMBL" id="LR593886">
    <property type="protein sequence ID" value="VTR97492.1"/>
    <property type="molecule type" value="Genomic_DNA"/>
</dbReference>
<dbReference type="PANTHER" id="PTHR43798:SF31">
    <property type="entry name" value="AB HYDROLASE SUPERFAMILY PROTEIN YCLE"/>
    <property type="match status" value="1"/>
</dbReference>
<dbReference type="KEGG" id="gms:SOIL9_06900"/>
<evidence type="ECO:0000256" key="1">
    <source>
        <dbReference type="ARBA" id="ARBA00022801"/>
    </source>
</evidence>
<gene>
    <name evidence="4" type="ORF">SOIL9_06900</name>
</gene>
<accession>A0A6P2DDK2</accession>
<evidence type="ECO:0000256" key="2">
    <source>
        <dbReference type="SAM" id="SignalP"/>
    </source>
</evidence>